<sequence length="272" mass="30149">MNQQPPSQSSGSIVCVGLGMTLGAHLSPLSRNHIAQADVVFVAVSNPVVEAWVMEMNPDVRSLQSCYQDGKDRRQSYRDMVDMMMQEVRAGKNVVGAFYGHPGVFALPPHDVIRKAREEGYYAHMEPGISAEDCLYADMGIDPGSVGSIHYEASQFMFYNRAIDTAAYVILWQVGIAGDKTYGMYSSPNAFRQVLCDQLLAYYPADHQIALYECPTLPIHGPRITWLPLSQLADAQTSQETTMVIPPARVAEKNHAVLEKLKSLHDQQQTVD</sequence>
<reference evidence="2 3" key="1">
    <citation type="submission" date="2021-10" db="EMBL/GenBank/DDBJ databases">
        <title>Draft genome of Aestuariibacter halophilus JC2043.</title>
        <authorList>
            <person name="Emsley S.A."/>
            <person name="Pfannmuller K.M."/>
            <person name="Ushijima B."/>
            <person name="Saw J.H."/>
            <person name="Videau P."/>
        </authorList>
    </citation>
    <scope>NUCLEOTIDE SEQUENCE [LARGE SCALE GENOMIC DNA]</scope>
    <source>
        <strain evidence="2 3">JC2043</strain>
    </source>
</reference>
<gene>
    <name evidence="2" type="ORF">LJ739_06075</name>
</gene>
<dbReference type="Proteomes" id="UP001520878">
    <property type="component" value="Unassembled WGS sequence"/>
</dbReference>
<dbReference type="Pfam" id="PF00590">
    <property type="entry name" value="TP_methylase"/>
    <property type="match status" value="1"/>
</dbReference>
<evidence type="ECO:0000259" key="1">
    <source>
        <dbReference type="Pfam" id="PF00590"/>
    </source>
</evidence>
<accession>A0ABS8G5G7</accession>
<name>A0ABS8G5G7_9ALTE</name>
<protein>
    <recommendedName>
        <fullName evidence="1">Tetrapyrrole methylase domain-containing protein</fullName>
    </recommendedName>
</protein>
<organism evidence="2 3">
    <name type="scientific">Fluctibacter halophilus</name>
    <dbReference type="NCBI Taxonomy" id="226011"/>
    <lineage>
        <taxon>Bacteria</taxon>
        <taxon>Pseudomonadati</taxon>
        <taxon>Pseudomonadota</taxon>
        <taxon>Gammaproteobacteria</taxon>
        <taxon>Alteromonadales</taxon>
        <taxon>Alteromonadaceae</taxon>
        <taxon>Fluctibacter</taxon>
    </lineage>
</organism>
<dbReference type="EMBL" id="JAJEWP010000001">
    <property type="protein sequence ID" value="MCC2615800.1"/>
    <property type="molecule type" value="Genomic_DNA"/>
</dbReference>
<proteinExistence type="predicted"/>
<comment type="caution">
    <text evidence="2">The sequence shown here is derived from an EMBL/GenBank/DDBJ whole genome shotgun (WGS) entry which is preliminary data.</text>
</comment>
<dbReference type="RefSeq" id="WP_229158058.1">
    <property type="nucleotide sequence ID" value="NZ_JAJEWP010000001.1"/>
</dbReference>
<dbReference type="InterPro" id="IPR014777">
    <property type="entry name" value="4pyrrole_Mease_sub1"/>
</dbReference>
<dbReference type="InterPro" id="IPR035996">
    <property type="entry name" value="4pyrrol_Methylase_sf"/>
</dbReference>
<evidence type="ECO:0000313" key="3">
    <source>
        <dbReference type="Proteomes" id="UP001520878"/>
    </source>
</evidence>
<dbReference type="SUPFAM" id="SSF53790">
    <property type="entry name" value="Tetrapyrrole methylase"/>
    <property type="match status" value="1"/>
</dbReference>
<dbReference type="Gene3D" id="3.40.1010.10">
    <property type="entry name" value="Cobalt-precorrin-4 Transmethylase, Domain 1"/>
    <property type="match status" value="1"/>
</dbReference>
<keyword evidence="3" id="KW-1185">Reference proteome</keyword>
<evidence type="ECO:0000313" key="2">
    <source>
        <dbReference type="EMBL" id="MCC2615800.1"/>
    </source>
</evidence>
<dbReference type="CDD" id="cd19916">
    <property type="entry name" value="OphMA_like"/>
    <property type="match status" value="1"/>
</dbReference>
<feature type="domain" description="Tetrapyrrole methylase" evidence="1">
    <location>
        <begin position="13"/>
        <end position="213"/>
    </location>
</feature>
<dbReference type="InterPro" id="IPR000878">
    <property type="entry name" value="4pyrrol_Mease"/>
</dbReference>